<feature type="transmembrane region" description="Helical" evidence="7">
    <location>
        <begin position="12"/>
        <end position="31"/>
    </location>
</feature>
<feature type="transmembrane region" description="Helical" evidence="7">
    <location>
        <begin position="234"/>
        <end position="260"/>
    </location>
</feature>
<keyword evidence="6 7" id="KW-0472">Membrane</keyword>
<organism evidence="9 10">
    <name type="scientific">Tectimicrobiota bacterium</name>
    <dbReference type="NCBI Taxonomy" id="2528274"/>
    <lineage>
        <taxon>Bacteria</taxon>
        <taxon>Pseudomonadati</taxon>
        <taxon>Nitrospinota/Tectimicrobiota group</taxon>
        <taxon>Candidatus Tectimicrobiota</taxon>
    </lineage>
</organism>
<dbReference type="Proteomes" id="UP000712673">
    <property type="component" value="Unassembled WGS sequence"/>
</dbReference>
<keyword evidence="2 7" id="KW-0813">Transport</keyword>
<feature type="transmembrane region" description="Helical" evidence="7">
    <location>
        <begin position="171"/>
        <end position="190"/>
    </location>
</feature>
<accession>A0A937W0U7</accession>
<evidence type="ECO:0000256" key="4">
    <source>
        <dbReference type="ARBA" id="ARBA00022692"/>
    </source>
</evidence>
<reference evidence="9" key="1">
    <citation type="submission" date="2019-03" db="EMBL/GenBank/DDBJ databases">
        <title>Lake Tanganyika Metagenome-Assembled Genomes (MAGs).</title>
        <authorList>
            <person name="Tran P."/>
        </authorList>
    </citation>
    <scope>NUCLEOTIDE SEQUENCE</scope>
    <source>
        <strain evidence="9">K_DeepCast_65m_m2_066</strain>
    </source>
</reference>
<keyword evidence="3" id="KW-1003">Cell membrane</keyword>
<sequence length="310" mass="34658">MRRYIARRVLQGIITIWLVTLGVFSVLRLTGDPVSYMLPPDASKEDRARLIELYGFNDPLWKQYVRFNMDLWHGRFGPSIRWDSRDALEVFLARLPATLALTGAAMAFSIVLGVVLGALAAMRPESLFDRLATGAAILGQSMPVFWVGLLLILLFTVYLEWLPSAGGLDRLGLKGLILPSFTLGWLFVAAHMRIVRSSMLDVLDADYIKMVRAKGMPRRTVIWKHALKNASIPIFTLFAVNFAQLISGAVVTETIFAWPGVGRLLVDSIFVRDYPVAQTIVFFASSFIIIINIVVDVAYAWIDPRVRIAS</sequence>
<dbReference type="PANTHER" id="PTHR43163">
    <property type="entry name" value="DIPEPTIDE TRANSPORT SYSTEM PERMEASE PROTEIN DPPB-RELATED"/>
    <property type="match status" value="1"/>
</dbReference>
<dbReference type="EMBL" id="VGLS01000101">
    <property type="protein sequence ID" value="MBM3223150.1"/>
    <property type="molecule type" value="Genomic_DNA"/>
</dbReference>
<evidence type="ECO:0000256" key="5">
    <source>
        <dbReference type="ARBA" id="ARBA00022989"/>
    </source>
</evidence>
<proteinExistence type="inferred from homology"/>
<evidence type="ECO:0000259" key="8">
    <source>
        <dbReference type="PROSITE" id="PS50928"/>
    </source>
</evidence>
<dbReference type="PROSITE" id="PS50928">
    <property type="entry name" value="ABC_TM1"/>
    <property type="match status" value="1"/>
</dbReference>
<name>A0A937W0U7_UNCTE</name>
<evidence type="ECO:0000256" key="1">
    <source>
        <dbReference type="ARBA" id="ARBA00004651"/>
    </source>
</evidence>
<evidence type="ECO:0000313" key="9">
    <source>
        <dbReference type="EMBL" id="MBM3223150.1"/>
    </source>
</evidence>
<evidence type="ECO:0000256" key="2">
    <source>
        <dbReference type="ARBA" id="ARBA00022448"/>
    </source>
</evidence>
<feature type="domain" description="ABC transmembrane type-1" evidence="8">
    <location>
        <begin position="95"/>
        <end position="299"/>
    </location>
</feature>
<keyword evidence="4 7" id="KW-0812">Transmembrane</keyword>
<dbReference type="AlphaFoldDB" id="A0A937W0U7"/>
<dbReference type="InterPro" id="IPR035906">
    <property type="entry name" value="MetI-like_sf"/>
</dbReference>
<evidence type="ECO:0000313" key="10">
    <source>
        <dbReference type="Proteomes" id="UP000712673"/>
    </source>
</evidence>
<protein>
    <submittedName>
        <fullName evidence="9">ABC transporter permease</fullName>
    </submittedName>
</protein>
<feature type="transmembrane region" description="Helical" evidence="7">
    <location>
        <begin position="134"/>
        <end position="159"/>
    </location>
</feature>
<dbReference type="PANTHER" id="PTHR43163:SF2">
    <property type="entry name" value="ABC TRANSPORTER PERMEASE PROTEIN"/>
    <property type="match status" value="1"/>
</dbReference>
<comment type="similarity">
    <text evidence="7">Belongs to the binding-protein-dependent transport system permease family.</text>
</comment>
<comment type="subcellular location">
    <subcellularLocation>
        <location evidence="1 7">Cell membrane</location>
        <topology evidence="1 7">Multi-pass membrane protein</topology>
    </subcellularLocation>
</comment>
<dbReference type="GO" id="GO:0005886">
    <property type="term" value="C:plasma membrane"/>
    <property type="evidence" value="ECO:0007669"/>
    <property type="project" value="UniProtKB-SubCell"/>
</dbReference>
<dbReference type="GO" id="GO:0055085">
    <property type="term" value="P:transmembrane transport"/>
    <property type="evidence" value="ECO:0007669"/>
    <property type="project" value="InterPro"/>
</dbReference>
<dbReference type="CDD" id="cd06261">
    <property type="entry name" value="TM_PBP2"/>
    <property type="match status" value="1"/>
</dbReference>
<gene>
    <name evidence="9" type="ORF">FJZ47_05010</name>
</gene>
<dbReference type="Pfam" id="PF00528">
    <property type="entry name" value="BPD_transp_1"/>
    <property type="match status" value="1"/>
</dbReference>
<evidence type="ECO:0000256" key="7">
    <source>
        <dbReference type="RuleBase" id="RU363032"/>
    </source>
</evidence>
<dbReference type="InterPro" id="IPR000515">
    <property type="entry name" value="MetI-like"/>
</dbReference>
<dbReference type="SUPFAM" id="SSF161098">
    <property type="entry name" value="MetI-like"/>
    <property type="match status" value="1"/>
</dbReference>
<feature type="transmembrane region" description="Helical" evidence="7">
    <location>
        <begin position="99"/>
        <end position="122"/>
    </location>
</feature>
<evidence type="ECO:0000256" key="3">
    <source>
        <dbReference type="ARBA" id="ARBA00022475"/>
    </source>
</evidence>
<feature type="transmembrane region" description="Helical" evidence="7">
    <location>
        <begin position="280"/>
        <end position="302"/>
    </location>
</feature>
<dbReference type="Gene3D" id="1.10.3720.10">
    <property type="entry name" value="MetI-like"/>
    <property type="match status" value="1"/>
</dbReference>
<evidence type="ECO:0000256" key="6">
    <source>
        <dbReference type="ARBA" id="ARBA00023136"/>
    </source>
</evidence>
<comment type="caution">
    <text evidence="9">The sequence shown here is derived from an EMBL/GenBank/DDBJ whole genome shotgun (WGS) entry which is preliminary data.</text>
</comment>
<keyword evidence="5 7" id="KW-1133">Transmembrane helix</keyword>